<feature type="coiled-coil region" evidence="3">
    <location>
        <begin position="116"/>
        <end position="143"/>
    </location>
</feature>
<keyword evidence="2 3" id="KW-0175">Coiled coil</keyword>
<reference evidence="4" key="1">
    <citation type="submission" date="2020-03" db="EMBL/GenBank/DDBJ databases">
        <title>A high-quality chromosome-level genome assembly of a woody plant with both climbing and erect habits, Rhamnella rubrinervis.</title>
        <authorList>
            <person name="Lu Z."/>
            <person name="Yang Y."/>
            <person name="Zhu X."/>
            <person name="Sun Y."/>
        </authorList>
    </citation>
    <scope>NUCLEOTIDE SEQUENCE</scope>
    <source>
        <strain evidence="4">BYM</strain>
        <tissue evidence="4">Leaf</tissue>
    </source>
</reference>
<proteinExistence type="inferred from homology"/>
<dbReference type="InterPro" id="IPR010754">
    <property type="entry name" value="OPA3-like"/>
</dbReference>
<dbReference type="GO" id="GO:0019216">
    <property type="term" value="P:regulation of lipid metabolic process"/>
    <property type="evidence" value="ECO:0007669"/>
    <property type="project" value="TreeGrafter"/>
</dbReference>
<evidence type="ECO:0000256" key="2">
    <source>
        <dbReference type="ARBA" id="ARBA00023054"/>
    </source>
</evidence>
<dbReference type="Proteomes" id="UP000796880">
    <property type="component" value="Unassembled WGS sequence"/>
</dbReference>
<dbReference type="OrthoDB" id="2129069at2759"/>
<comment type="caution">
    <text evidence="4">The sequence shown here is derived from an EMBL/GenBank/DDBJ whole genome shotgun (WGS) entry which is preliminary data.</text>
</comment>
<dbReference type="Pfam" id="PF07047">
    <property type="entry name" value="OPA3"/>
    <property type="match status" value="1"/>
</dbReference>
<keyword evidence="5" id="KW-1185">Reference proteome</keyword>
<organism evidence="4 5">
    <name type="scientific">Rhamnella rubrinervis</name>
    <dbReference type="NCBI Taxonomy" id="2594499"/>
    <lineage>
        <taxon>Eukaryota</taxon>
        <taxon>Viridiplantae</taxon>
        <taxon>Streptophyta</taxon>
        <taxon>Embryophyta</taxon>
        <taxon>Tracheophyta</taxon>
        <taxon>Spermatophyta</taxon>
        <taxon>Magnoliopsida</taxon>
        <taxon>eudicotyledons</taxon>
        <taxon>Gunneridae</taxon>
        <taxon>Pentapetalae</taxon>
        <taxon>rosids</taxon>
        <taxon>fabids</taxon>
        <taxon>Rosales</taxon>
        <taxon>Rhamnaceae</taxon>
        <taxon>rhamnoid group</taxon>
        <taxon>Rhamneae</taxon>
        <taxon>Rhamnella</taxon>
    </lineage>
</organism>
<evidence type="ECO:0000256" key="1">
    <source>
        <dbReference type="ARBA" id="ARBA00007584"/>
    </source>
</evidence>
<evidence type="ECO:0000256" key="3">
    <source>
        <dbReference type="SAM" id="Coils"/>
    </source>
</evidence>
<sequence>MVLPVVKLGTLVLKTLSKPLANRLKHQAAVHPRFRQLIINLAQANHRITTKMQRRIYSHSTDVEIRPLNEEKAVQAAVDLIGEGFVFLVAGAAVIFEVQRSSRSEARKEELRKQQLEALMQRDDDLAREVELLRHRIEELEQLAKAKGLGGLFHFKHANTEGEKSAKPA</sequence>
<gene>
    <name evidence="4" type="ORF">FNV43_RR07507</name>
</gene>
<comment type="similarity">
    <text evidence="1">Belongs to the OPA3 family.</text>
</comment>
<evidence type="ECO:0008006" key="6">
    <source>
        <dbReference type="Google" id="ProtNLM"/>
    </source>
</evidence>
<dbReference type="PANTHER" id="PTHR12499">
    <property type="entry name" value="OPTIC ATROPHY 3 PROTEIN OPA3"/>
    <property type="match status" value="1"/>
</dbReference>
<dbReference type="AlphaFoldDB" id="A0A8K0HEX3"/>
<dbReference type="EMBL" id="VOIH02000003">
    <property type="protein sequence ID" value="KAF3451412.1"/>
    <property type="molecule type" value="Genomic_DNA"/>
</dbReference>
<dbReference type="PANTHER" id="PTHR12499:SF0">
    <property type="entry name" value="OPTIC ATROPHY 3 PROTEIN"/>
    <property type="match status" value="1"/>
</dbReference>
<evidence type="ECO:0000313" key="4">
    <source>
        <dbReference type="EMBL" id="KAF3451412.1"/>
    </source>
</evidence>
<accession>A0A8K0HEX3</accession>
<protein>
    <recommendedName>
        <fullName evidence="6">OPA3-like protein</fullName>
    </recommendedName>
</protein>
<name>A0A8K0HEX3_9ROSA</name>
<evidence type="ECO:0000313" key="5">
    <source>
        <dbReference type="Proteomes" id="UP000796880"/>
    </source>
</evidence>
<dbReference type="GO" id="GO:0005739">
    <property type="term" value="C:mitochondrion"/>
    <property type="evidence" value="ECO:0007669"/>
    <property type="project" value="TreeGrafter"/>
</dbReference>